<sequence>MAATKVMLVNQGGDAPHNASSTSSRHTTKTLIQMLVFYVLSIGFMALHLVLVTQLHGRAVEMTRIPQSIATVMGNFLALVAELMLMSGVAVAYEQILWRQFQKKSLASFVMDTLVSLPGSPWNLGDLKVIRSAWVPWLISLGCIMMPLAAMFPPGTLTVEFQNFVLPAEHMSVPTMNITDWGFGDYRQFMERSLFDVDADLSWLHPLNRMERLASTVLALGRPIDPPTPCEGPCSYALDIQGPRFHCEEAVGQNVSLFEPCQNLAEDLVFAAKKWDIGLRKEPSNNTFSFSAYHGRNYSGQCDNSTLKTYVCHTTLADYHVEISNAENGTTTFTTEIRNDTEFWTTPDSIRLSYYYYYLSSTESGIRKTPVNQTQLTTEFAHTQAYTMAYTAVNALVGEVRRYTDAPAVGYDTHSYRVNETQVVGSPYFGMEDRFSPHDNFSPETLQDYLQDLIISTISLNNHTNPEWTTWTSVATLEGGEVFVFLAKRQFYAPYGACLLVAFMIYAVGIHSLFKNGGPADSSIPAYAIAPSDEVSSPLRSDDEEGRSIEKRTNTEKRLMDYRAS</sequence>
<feature type="transmembrane region" description="Helical" evidence="2">
    <location>
        <begin position="72"/>
        <end position="93"/>
    </location>
</feature>
<feature type="transmembrane region" description="Helical" evidence="2">
    <location>
        <begin position="31"/>
        <end position="52"/>
    </location>
</feature>
<dbReference type="Proteomes" id="UP000813385">
    <property type="component" value="Unassembled WGS sequence"/>
</dbReference>
<feature type="region of interest" description="Disordered" evidence="1">
    <location>
        <begin position="534"/>
        <end position="565"/>
    </location>
</feature>
<keyword evidence="2" id="KW-1133">Transmembrane helix</keyword>
<keyword evidence="4" id="KW-1185">Reference proteome</keyword>
<evidence type="ECO:0000256" key="1">
    <source>
        <dbReference type="SAM" id="MobiDB-lite"/>
    </source>
</evidence>
<evidence type="ECO:0000256" key="2">
    <source>
        <dbReference type="SAM" id="Phobius"/>
    </source>
</evidence>
<organism evidence="3 4">
    <name type="scientific">Plectosphaerella cucumerina</name>
    <dbReference type="NCBI Taxonomy" id="40658"/>
    <lineage>
        <taxon>Eukaryota</taxon>
        <taxon>Fungi</taxon>
        <taxon>Dikarya</taxon>
        <taxon>Ascomycota</taxon>
        <taxon>Pezizomycotina</taxon>
        <taxon>Sordariomycetes</taxon>
        <taxon>Hypocreomycetidae</taxon>
        <taxon>Glomerellales</taxon>
        <taxon>Plectosphaerellaceae</taxon>
        <taxon>Plectosphaerella</taxon>
    </lineage>
</organism>
<evidence type="ECO:0000313" key="3">
    <source>
        <dbReference type="EMBL" id="KAH7362479.1"/>
    </source>
</evidence>
<name>A0A8K0TD99_9PEZI</name>
<protein>
    <submittedName>
        <fullName evidence="3">Uncharacterized protein</fullName>
    </submittedName>
</protein>
<gene>
    <name evidence="3" type="ORF">B0T11DRAFT_339278</name>
</gene>
<feature type="transmembrane region" description="Helical" evidence="2">
    <location>
        <begin position="134"/>
        <end position="152"/>
    </location>
</feature>
<dbReference type="AlphaFoldDB" id="A0A8K0TD99"/>
<keyword evidence="2" id="KW-0812">Transmembrane</keyword>
<proteinExistence type="predicted"/>
<dbReference type="EMBL" id="JAGPXD010000003">
    <property type="protein sequence ID" value="KAH7362479.1"/>
    <property type="molecule type" value="Genomic_DNA"/>
</dbReference>
<accession>A0A8K0TD99</accession>
<dbReference type="PANTHER" id="PTHR35041:SF6">
    <property type="entry name" value="FORMYLMETHIONINE DEFORMYLASE-LIKE PROTEIN-RELATED"/>
    <property type="match status" value="1"/>
</dbReference>
<comment type="caution">
    <text evidence="3">The sequence shown here is derived from an EMBL/GenBank/DDBJ whole genome shotgun (WGS) entry which is preliminary data.</text>
</comment>
<feature type="transmembrane region" description="Helical" evidence="2">
    <location>
        <begin position="492"/>
        <end position="514"/>
    </location>
</feature>
<reference evidence="3" key="1">
    <citation type="journal article" date="2021" name="Nat. Commun.">
        <title>Genetic determinants of endophytism in the Arabidopsis root mycobiome.</title>
        <authorList>
            <person name="Mesny F."/>
            <person name="Miyauchi S."/>
            <person name="Thiergart T."/>
            <person name="Pickel B."/>
            <person name="Atanasova L."/>
            <person name="Karlsson M."/>
            <person name="Huettel B."/>
            <person name="Barry K.W."/>
            <person name="Haridas S."/>
            <person name="Chen C."/>
            <person name="Bauer D."/>
            <person name="Andreopoulos W."/>
            <person name="Pangilinan J."/>
            <person name="LaButti K."/>
            <person name="Riley R."/>
            <person name="Lipzen A."/>
            <person name="Clum A."/>
            <person name="Drula E."/>
            <person name="Henrissat B."/>
            <person name="Kohler A."/>
            <person name="Grigoriev I.V."/>
            <person name="Martin F.M."/>
            <person name="Hacquard S."/>
        </authorList>
    </citation>
    <scope>NUCLEOTIDE SEQUENCE</scope>
    <source>
        <strain evidence="3">MPI-CAGE-AT-0016</strain>
    </source>
</reference>
<dbReference type="OrthoDB" id="5322539at2759"/>
<evidence type="ECO:0000313" key="4">
    <source>
        <dbReference type="Proteomes" id="UP000813385"/>
    </source>
</evidence>
<keyword evidence="2" id="KW-0472">Membrane</keyword>
<feature type="compositionally biased region" description="Basic and acidic residues" evidence="1">
    <location>
        <begin position="546"/>
        <end position="565"/>
    </location>
</feature>
<dbReference type="PANTHER" id="PTHR35041">
    <property type="entry name" value="MEDIATOR OF RNA POLYMERASE II TRANSCRIPTION SUBUNIT 1"/>
    <property type="match status" value="1"/>
</dbReference>